<accession>A0AAE3RCB6</accession>
<dbReference type="EMBL" id="JASJOU010000017">
    <property type="protein sequence ID" value="MDJ1505704.1"/>
    <property type="molecule type" value="Genomic_DNA"/>
</dbReference>
<sequence>MLWLWKGGVKDGTGVADYHSLSPILSSNLTVNPNLKQNSEAEYRLLIR</sequence>
<gene>
    <name evidence="1" type="ORF">QNI22_33920</name>
</gene>
<keyword evidence="2" id="KW-1185">Reference proteome</keyword>
<evidence type="ECO:0000313" key="1">
    <source>
        <dbReference type="EMBL" id="MDJ1505704.1"/>
    </source>
</evidence>
<dbReference type="Gene3D" id="1.25.40.390">
    <property type="match status" value="1"/>
</dbReference>
<organism evidence="1 2">
    <name type="scientific">Xanthocytophaga agilis</name>
    <dbReference type="NCBI Taxonomy" id="3048010"/>
    <lineage>
        <taxon>Bacteria</taxon>
        <taxon>Pseudomonadati</taxon>
        <taxon>Bacteroidota</taxon>
        <taxon>Cytophagia</taxon>
        <taxon>Cytophagales</taxon>
        <taxon>Rhodocytophagaceae</taxon>
        <taxon>Xanthocytophaga</taxon>
    </lineage>
</organism>
<protein>
    <submittedName>
        <fullName evidence="1">Uncharacterized protein</fullName>
    </submittedName>
</protein>
<name>A0AAE3RCB6_9BACT</name>
<evidence type="ECO:0000313" key="2">
    <source>
        <dbReference type="Proteomes" id="UP001232063"/>
    </source>
</evidence>
<reference evidence="1" key="1">
    <citation type="submission" date="2023-05" db="EMBL/GenBank/DDBJ databases">
        <authorList>
            <person name="Zhang X."/>
        </authorList>
    </citation>
    <scope>NUCLEOTIDE SEQUENCE</scope>
    <source>
        <strain evidence="1">BD1B2-1</strain>
    </source>
</reference>
<proteinExistence type="predicted"/>
<dbReference type="AlphaFoldDB" id="A0AAE3RCB6"/>
<comment type="caution">
    <text evidence="1">The sequence shown here is derived from an EMBL/GenBank/DDBJ whole genome shotgun (WGS) entry which is preliminary data.</text>
</comment>
<dbReference type="Proteomes" id="UP001232063">
    <property type="component" value="Unassembled WGS sequence"/>
</dbReference>